<dbReference type="InterPro" id="IPR045351">
    <property type="entry name" value="DUF6531"/>
</dbReference>
<dbReference type="NCBIfam" id="TIGR03696">
    <property type="entry name" value="Rhs_assc_core"/>
    <property type="match status" value="1"/>
</dbReference>
<dbReference type="InterPro" id="IPR031325">
    <property type="entry name" value="RHS_repeat"/>
</dbReference>
<dbReference type="Pfam" id="PF20148">
    <property type="entry name" value="DUF6531"/>
    <property type="match status" value="1"/>
</dbReference>
<evidence type="ECO:0000313" key="4">
    <source>
        <dbReference type="Proteomes" id="UP000050277"/>
    </source>
</evidence>
<dbReference type="NCBIfam" id="TIGR01643">
    <property type="entry name" value="YD_repeat_2x"/>
    <property type="match status" value="4"/>
</dbReference>
<dbReference type="Proteomes" id="UP000050277">
    <property type="component" value="Unassembled WGS sequence"/>
</dbReference>
<dbReference type="EMBL" id="LGKP01000030">
    <property type="protein sequence ID" value="KPL83060.1"/>
    <property type="molecule type" value="Genomic_DNA"/>
</dbReference>
<proteinExistence type="predicted"/>
<organism evidence="3 4">
    <name type="scientific">Herpetosiphon geysericola</name>
    <dbReference type="NCBI Taxonomy" id="70996"/>
    <lineage>
        <taxon>Bacteria</taxon>
        <taxon>Bacillati</taxon>
        <taxon>Chloroflexota</taxon>
        <taxon>Chloroflexia</taxon>
        <taxon>Herpetosiphonales</taxon>
        <taxon>Herpetosiphonaceae</taxon>
        <taxon>Herpetosiphon</taxon>
    </lineage>
</organism>
<protein>
    <recommendedName>
        <fullName evidence="2">DUF6531 domain-containing protein</fullName>
    </recommendedName>
</protein>
<keyword evidence="1" id="KW-0732">Signal</keyword>
<feature type="chain" id="PRO_5006133322" description="DUF6531 domain-containing protein" evidence="1">
    <location>
        <begin position="22"/>
        <end position="2299"/>
    </location>
</feature>
<dbReference type="InterPro" id="IPR022385">
    <property type="entry name" value="Rhs_assc_core"/>
</dbReference>
<dbReference type="PANTHER" id="PTHR32305:SF15">
    <property type="entry name" value="PROTEIN RHSA-RELATED"/>
    <property type="match status" value="1"/>
</dbReference>
<comment type="caution">
    <text evidence="3">The sequence shown here is derived from an EMBL/GenBank/DDBJ whole genome shotgun (WGS) entry which is preliminary data.</text>
</comment>
<dbReference type="Pfam" id="PF05593">
    <property type="entry name" value="RHS_repeat"/>
    <property type="match status" value="4"/>
</dbReference>
<dbReference type="Gene3D" id="2.180.10.10">
    <property type="entry name" value="RHS repeat-associated core"/>
    <property type="match status" value="3"/>
</dbReference>
<feature type="domain" description="DUF6531" evidence="2">
    <location>
        <begin position="434"/>
        <end position="519"/>
    </location>
</feature>
<accession>A0A0P6Y227</accession>
<sequence length="2299" mass="247308">MLAMLLFVSVLASLLPRATVAAPIALAPTARAIPAVPSILDEPPPGHRPAAAKSIISPDELADIINRAIEATHQGSFDGTFSGASRREAFHHDTAYTLTPNYAVQTTEQISQVLPIRIPAYAHDSLEFDLTLRRSTEFLGMSYWAELRIDLKPITGTEWVEGPGFYRIDPTALQPNQTAVITTVQITIGQDPNLLKNVAPDVPIEVRIVCQGTTLGSYHFPSNACEAANFRFYDDVPGWNRTDKGSGAKTFWRDMEIGIAHASVHELSPENGSFFYARYRLDTSSMWGEAFRYTGPRLHFPLFAPGTSLTGQFRWVEAGQSTTSRSPFTFLFLPDTGGEIVLAATGNRPSGSLQSSWAPSPPVSINLAAVSGRSGRIAIAFGEKGDVSTIEAVGIDSFTIAANGEPIAFLNPTDQGYNCKCTKTANGGYQLVVGDPVNTLSGVLIESATDMVVATAGTPLSMQRTYVSGLADPATIPQSLLGFGWRFNYGETLTLPTASVGAEANTIIYESAEGNRYRFSGSGTTYQPAMGVRATLTVDGSDYLVTFPDKSWRRFTGGGWLVELADAAGRTQTISMGRGTSAGLPSQVIDTLSGRKLTFGYTILANGEKRLTSVTDDLNQVTTYGYDTLGNLTWVTSPQGTITRYETNSLHQIIGIAKGLTSYDTTASRRDLVMTYTNGKVTQQVERDGRTWQYAYETAADGTPRTTTTIRRNGAILDTQVAHYRGDKTLQWIEHNETFAHYQTTDANLAPASQADANGTTQYTLRNAVSLPTRLEIGSVGDLQHTASGLVTSIEYASNNQPQTIIAPGNLVTTAQYNMANQPTSIQVGSLPATTVTYVAGTQLPDTVTSPDGIATKYTYTPAGQVDVVEVGYGTSVAQKTKHGYDAIGRLTDVTTGYETILATTTHTDYRPDNQIWKVTQNYTNGGTPVTASANAVTEYGYDSYGRRIWTKGPDGRYRNVTSYDSAGRVRWVVDNALNGSGAPNVPSLTGNPPTFSPSYPSGNIATLYGYDWLGRTTLVTETGILTGTFNPSTLLWSGSTSRVTRTEYDVLSRPVTTTLNYRADINGGHFNSTYPDVNVHTYTYYDGAGNVTWTGDALFRWTHIEYDALNRPVTTTLNYENGNPLTIDSANSSWASLDTTDIVQVTQYDSAGRAYRSVENYVDGTQNTQLAATGTQPWQITDVVTDRATLLAFDSLGRVTQQTQNPNVSFWSNEPEFNRVTMTSYASNGRVQATRDVTGQWTVPQYDALGRVTKSIQNCRTNAGMPFSAFCGTQTSDRNVPTAQSHYDALGRVWSVTETNGTTTQTVYDGLGRVVKVTKNYQVPPAGASATVNVATTTTYADAAGTTVTTTDPTGKATITTRNLDTGIMTVTAPSGLITRTGPRWSKTPDGQVSVSMIDGLGRTVQTVSNYQDGIVTGADGTTRDLISRTQYDAAGRTVASSDPLGSVTRFRYDLRDNLVLVIENADGVCSQVEQSDCQLTTQYRYDRAGNQRAVINGRGITSRVSHYDTLDRVRKQVDALGNSTTTSYTLVGSVASVQPSGGTAITTGYDELGRPISKTGAGGASQSWTYDTAGRLFTAFDSSALNTTTGKTGIVTYNYDALNRVNSVQQSLADDPTAGNWSLGYNYDAAGRITLIGGNSYGYDSAGRLQTIGRGGFTIAQYGYNSTTGRVETLTRSEAGTSRAVETTLYDPVGRVSSITVGGATGSGATPTAQLAQYSYTYDRASRPLTFTETQLNGSGLTVTENHSYSYDKLGRLASETAGSTTTGYGYDRAGNRVRVGSTTNILYEANDRRTGWSYDAAGNVLNNGSQSYTYDGFNRPTTVTQGGTSYTYRYHEESLVSRASGGTLTHAYLTDRVGTSYSSLLRVTNFAGADQYATTYVSGLGGAIVHQDQLKNGVNNGKSFIIGDAQRTVRMSINSATGARGTQDTDAWGKALTTPISPIRYTGEFSDAQTGLVFLRARWYNPTSGSFLSVDPYAGSSETPYSLHAYQYGYSNPLVNTDPSGRCLEPVSFILCGMALGAMIGGGNALVQEWLDDEPGVQWGNVVNGALVGLILGHPVIGTAFAVGQAVQSTLEFSQNPTWENAGAMLLNSFAALCGISGLGGAISGGSGPALALAGGGALTPSVALSLQSASGMAVASAASINNGLNVFFAKKKGKANTPEQPPQPTTRERIAKDGVWNNKDSHQKHVQEFNGANWEQYDQMARANILDPDSVEFNYDAANGIERTAYYNRFNRRLTITTAEDNLIHSFYILKDPDSIGYRDTRGRIHLFDNFKNSNYVTQLEAHQNNKNYGK</sequence>
<reference evidence="3 4" key="1">
    <citation type="submission" date="2015-07" db="EMBL/GenBank/DDBJ databases">
        <title>Whole genome sequence of Herpetosiphon geysericola DSM 7119.</title>
        <authorList>
            <person name="Hemp J."/>
            <person name="Ward L.M."/>
            <person name="Pace L.A."/>
            <person name="Fischer W.W."/>
        </authorList>
    </citation>
    <scope>NUCLEOTIDE SEQUENCE [LARGE SCALE GENOMIC DNA]</scope>
    <source>
        <strain evidence="3 4">DSM 7119</strain>
    </source>
</reference>
<gene>
    <name evidence="3" type="ORF">SE18_19680</name>
</gene>
<dbReference type="PATRIC" id="fig|70996.4.peg.2929"/>
<dbReference type="InterPro" id="IPR050708">
    <property type="entry name" value="T6SS_VgrG/RHS"/>
</dbReference>
<dbReference type="InterPro" id="IPR006530">
    <property type="entry name" value="YD"/>
</dbReference>
<name>A0A0P6Y227_9CHLR</name>
<evidence type="ECO:0000259" key="2">
    <source>
        <dbReference type="Pfam" id="PF20148"/>
    </source>
</evidence>
<keyword evidence="4" id="KW-1185">Reference proteome</keyword>
<evidence type="ECO:0000313" key="3">
    <source>
        <dbReference type="EMBL" id="KPL83060.1"/>
    </source>
</evidence>
<feature type="signal peptide" evidence="1">
    <location>
        <begin position="1"/>
        <end position="21"/>
    </location>
</feature>
<evidence type="ECO:0000256" key="1">
    <source>
        <dbReference type="SAM" id="SignalP"/>
    </source>
</evidence>
<dbReference type="STRING" id="70996.SE18_19680"/>
<dbReference type="PANTHER" id="PTHR32305">
    <property type="match status" value="1"/>
</dbReference>